<dbReference type="PANTHER" id="PTHR39573">
    <property type="entry name" value="STRESS RESPONSE KINASE A"/>
    <property type="match status" value="1"/>
</dbReference>
<dbReference type="PANTHER" id="PTHR39573:SF1">
    <property type="entry name" value="STRESS RESPONSE KINASE A"/>
    <property type="match status" value="1"/>
</dbReference>
<dbReference type="RefSeq" id="WP_121442350.1">
    <property type="nucleotide sequence ID" value="NZ_RCDA01000002.1"/>
</dbReference>
<dbReference type="SUPFAM" id="SSF56112">
    <property type="entry name" value="Protein kinase-like (PK-like)"/>
    <property type="match status" value="1"/>
</dbReference>
<dbReference type="GO" id="GO:0000287">
    <property type="term" value="F:magnesium ion binding"/>
    <property type="evidence" value="ECO:0007669"/>
    <property type="project" value="UniProtKB-UniRule"/>
</dbReference>
<keyword evidence="9 11" id="KW-0460">Magnesium</keyword>
<evidence type="ECO:0000256" key="9">
    <source>
        <dbReference type="ARBA" id="ARBA00022842"/>
    </source>
</evidence>
<dbReference type="Proteomes" id="UP000275461">
    <property type="component" value="Unassembled WGS sequence"/>
</dbReference>
<keyword evidence="8 11" id="KW-0067">ATP-binding</keyword>
<keyword evidence="14" id="KW-1185">Reference proteome</keyword>
<dbReference type="Gene3D" id="3.30.200.70">
    <property type="match status" value="1"/>
</dbReference>
<dbReference type="EMBL" id="RCDA01000002">
    <property type="protein sequence ID" value="RLK48706.1"/>
    <property type="molecule type" value="Genomic_DNA"/>
</dbReference>
<comment type="caution">
    <text evidence="13">The sequence shown here is derived from an EMBL/GenBank/DDBJ whole genome shotgun (WGS) entry which is preliminary data.</text>
</comment>
<dbReference type="InterPro" id="IPR011009">
    <property type="entry name" value="Kinase-like_dom_sf"/>
</dbReference>
<comment type="function">
    <text evidence="11">A protein kinase that phosphorylates Ser and Thr residues. Probably acts to suppress the effects of stress linked to accumulation of reactive oxygen species. Probably involved in the extracytoplasmic stress response.</text>
</comment>
<accession>A0A498C281</accession>
<dbReference type="Gene3D" id="1.10.510.10">
    <property type="entry name" value="Transferase(Phosphotransferase) domain 1"/>
    <property type="match status" value="1"/>
</dbReference>
<dbReference type="HAMAP" id="MF_01497">
    <property type="entry name" value="SrkA_kinase"/>
    <property type="match status" value="1"/>
</dbReference>
<dbReference type="Gene3D" id="1.20.1270.170">
    <property type="match status" value="1"/>
</dbReference>
<evidence type="ECO:0000256" key="8">
    <source>
        <dbReference type="ARBA" id="ARBA00022840"/>
    </source>
</evidence>
<keyword evidence="3 11" id="KW-0597">Phosphoprotein</keyword>
<evidence type="ECO:0000256" key="5">
    <source>
        <dbReference type="ARBA" id="ARBA00022723"/>
    </source>
</evidence>
<evidence type="ECO:0000256" key="10">
    <source>
        <dbReference type="ARBA" id="ARBA00023016"/>
    </source>
</evidence>
<evidence type="ECO:0000256" key="11">
    <source>
        <dbReference type="HAMAP-Rule" id="MF_01497"/>
    </source>
</evidence>
<dbReference type="EC" id="2.7.11.1" evidence="11"/>
<feature type="binding site" evidence="11">
    <location>
        <position position="222"/>
    </location>
    <ligand>
        <name>Mg(2+)</name>
        <dbReference type="ChEBI" id="CHEBI:18420"/>
    </ligand>
</feature>
<evidence type="ECO:0000256" key="2">
    <source>
        <dbReference type="ARBA" id="ARBA00022527"/>
    </source>
</evidence>
<comment type="subunit">
    <text evidence="11">Monomer.</text>
</comment>
<dbReference type="InterPro" id="IPR002575">
    <property type="entry name" value="Aminoglycoside_PTrfase"/>
</dbReference>
<feature type="active site" evidence="11">
    <location>
        <position position="222"/>
    </location>
</feature>
<dbReference type="GO" id="GO:0004674">
    <property type="term" value="F:protein serine/threonine kinase activity"/>
    <property type="evidence" value="ECO:0007669"/>
    <property type="project" value="UniProtKB-UniRule"/>
</dbReference>
<comment type="similarity">
    <text evidence="11">Belongs to the SrkA/RdoA protein kinase family.</text>
</comment>
<dbReference type="GO" id="GO:0106310">
    <property type="term" value="F:protein serine kinase activity"/>
    <property type="evidence" value="ECO:0007669"/>
    <property type="project" value="RHEA"/>
</dbReference>
<dbReference type="GO" id="GO:0005524">
    <property type="term" value="F:ATP binding"/>
    <property type="evidence" value="ECO:0007669"/>
    <property type="project" value="UniProtKB-UniRule"/>
</dbReference>
<keyword evidence="7 11" id="KW-0418">Kinase</keyword>
<sequence length="329" mass="37891">MPAPVDHPYAALGPGQVLDAIEALGFLPDGRFLALNSYENRVYQVGLEEAAPLVVKFYRPERWSDEAILEEHAWCEELVAAEIPVVPPMRINGRTLHWHEGFRLAVYERRGGRAPALDNPEVRLRLGQFLARIHTVGEAADFHHRPAIRETGVARDHRDWLLQAGWIPVHIQEAYRGVTDHLLMLLEARFADAGAWRAIRLHGDCHAGNILWRDGEGPHFVDMDDCLTGPALQDLWMLLSGERAERTEQLCDLLEGYEQFRDFDRRELHLIEALRTLRIMGYAVWLARRWHDPAFPQAFPWFGSDRYWEEHLLALREQVAAMEEPPLMV</sequence>
<keyword evidence="2 11" id="KW-0723">Serine/threonine-protein kinase</keyword>
<evidence type="ECO:0000256" key="6">
    <source>
        <dbReference type="ARBA" id="ARBA00022741"/>
    </source>
</evidence>
<dbReference type="NCBIfam" id="NF008738">
    <property type="entry name" value="PRK11768.1"/>
    <property type="match status" value="1"/>
</dbReference>
<reference evidence="13 14" key="1">
    <citation type="submission" date="2018-10" db="EMBL/GenBank/DDBJ databases">
        <title>Genomic Encyclopedia of Type Strains, Phase IV (KMG-IV): sequencing the most valuable type-strain genomes for metagenomic binning, comparative biology and taxonomic classification.</title>
        <authorList>
            <person name="Goeker M."/>
        </authorList>
    </citation>
    <scope>NUCLEOTIDE SEQUENCE [LARGE SCALE GENOMIC DNA]</scope>
    <source>
        <strain evidence="13 14">DSM 12769</strain>
    </source>
</reference>
<comment type="catalytic activity">
    <reaction evidence="11">
        <text>L-threonyl-[protein] + ATP = O-phospho-L-threonyl-[protein] + ADP + H(+)</text>
        <dbReference type="Rhea" id="RHEA:46608"/>
        <dbReference type="Rhea" id="RHEA-COMP:11060"/>
        <dbReference type="Rhea" id="RHEA-COMP:11605"/>
        <dbReference type="ChEBI" id="CHEBI:15378"/>
        <dbReference type="ChEBI" id="CHEBI:30013"/>
        <dbReference type="ChEBI" id="CHEBI:30616"/>
        <dbReference type="ChEBI" id="CHEBI:61977"/>
        <dbReference type="ChEBI" id="CHEBI:456216"/>
        <dbReference type="EC" id="2.7.11.1"/>
    </reaction>
</comment>
<comment type="catalytic activity">
    <reaction evidence="11">
        <text>L-seryl-[protein] + ATP = O-phospho-L-seryl-[protein] + ADP + H(+)</text>
        <dbReference type="Rhea" id="RHEA:17989"/>
        <dbReference type="Rhea" id="RHEA-COMP:9863"/>
        <dbReference type="Rhea" id="RHEA-COMP:11604"/>
        <dbReference type="ChEBI" id="CHEBI:15378"/>
        <dbReference type="ChEBI" id="CHEBI:29999"/>
        <dbReference type="ChEBI" id="CHEBI:30616"/>
        <dbReference type="ChEBI" id="CHEBI:83421"/>
        <dbReference type="ChEBI" id="CHEBI:456216"/>
        <dbReference type="EC" id="2.7.11.1"/>
    </reaction>
</comment>
<keyword evidence="1 11" id="KW-0963">Cytoplasm</keyword>
<keyword evidence="4 11" id="KW-0808">Transferase</keyword>
<keyword evidence="10 11" id="KW-0346">Stress response</keyword>
<dbReference type="Pfam" id="PF01636">
    <property type="entry name" value="APH"/>
    <property type="match status" value="1"/>
</dbReference>
<dbReference type="InterPro" id="IPR032882">
    <property type="entry name" value="SrkA/RdoA"/>
</dbReference>
<organism evidence="13 14">
    <name type="scientific">Alkalispirillum mobile</name>
    <dbReference type="NCBI Taxonomy" id="85925"/>
    <lineage>
        <taxon>Bacteria</taxon>
        <taxon>Pseudomonadati</taxon>
        <taxon>Pseudomonadota</taxon>
        <taxon>Gammaproteobacteria</taxon>
        <taxon>Chromatiales</taxon>
        <taxon>Ectothiorhodospiraceae</taxon>
        <taxon>Alkalispirillum</taxon>
    </lineage>
</organism>
<keyword evidence="5 11" id="KW-0479">Metal-binding</keyword>
<evidence type="ECO:0000256" key="4">
    <source>
        <dbReference type="ARBA" id="ARBA00022679"/>
    </source>
</evidence>
<comment type="cofactor">
    <cofactor evidence="11">
        <name>Mg(2+)</name>
        <dbReference type="ChEBI" id="CHEBI:18420"/>
    </cofactor>
</comment>
<feature type="active site" description="Proton acceptor" evidence="11">
    <location>
        <position position="204"/>
    </location>
</feature>
<evidence type="ECO:0000256" key="3">
    <source>
        <dbReference type="ARBA" id="ARBA00022553"/>
    </source>
</evidence>
<gene>
    <name evidence="11" type="primary">srkA</name>
    <name evidence="13" type="ORF">DFR31_1817</name>
</gene>
<feature type="binding site" evidence="11">
    <location>
        <position position="209"/>
    </location>
    <ligand>
        <name>Mg(2+)</name>
        <dbReference type="ChEBI" id="CHEBI:18420"/>
    </ligand>
</feature>
<dbReference type="GO" id="GO:0005737">
    <property type="term" value="C:cytoplasm"/>
    <property type="evidence" value="ECO:0007669"/>
    <property type="project" value="UniProtKB-SubCell"/>
</dbReference>
<feature type="domain" description="Aminoglycoside phosphotransferase" evidence="12">
    <location>
        <begin position="37"/>
        <end position="267"/>
    </location>
</feature>
<feature type="site" description="ATP" evidence="11">
    <location>
        <position position="37"/>
    </location>
</feature>
<evidence type="ECO:0000259" key="12">
    <source>
        <dbReference type="Pfam" id="PF01636"/>
    </source>
</evidence>
<dbReference type="OrthoDB" id="5392197at2"/>
<evidence type="ECO:0000313" key="13">
    <source>
        <dbReference type="EMBL" id="RLK48706.1"/>
    </source>
</evidence>
<evidence type="ECO:0000313" key="14">
    <source>
        <dbReference type="Proteomes" id="UP000275461"/>
    </source>
</evidence>
<protein>
    <recommendedName>
        <fullName evidence="11">Stress response kinase A</fullName>
        <ecNumber evidence="11">2.7.11.1</ecNumber>
    </recommendedName>
    <alternativeName>
        <fullName evidence="11">Serine/threonine-protein kinase SrkA</fullName>
    </alternativeName>
</protein>
<comment type="subcellular location">
    <subcellularLocation>
        <location evidence="11">Cytoplasm</location>
    </subcellularLocation>
</comment>
<dbReference type="AlphaFoldDB" id="A0A498C281"/>
<name>A0A498C281_9GAMM</name>
<evidence type="ECO:0000256" key="7">
    <source>
        <dbReference type="ARBA" id="ARBA00022777"/>
    </source>
</evidence>
<keyword evidence="6 11" id="KW-0547">Nucleotide-binding</keyword>
<evidence type="ECO:0000256" key="1">
    <source>
        <dbReference type="ARBA" id="ARBA00022490"/>
    </source>
</evidence>
<proteinExistence type="inferred from homology"/>